<evidence type="ECO:0000259" key="2">
    <source>
        <dbReference type="Pfam" id="PF02517"/>
    </source>
</evidence>
<name>A0AAX2IFJ4_9FLAO</name>
<dbReference type="GO" id="GO:0004175">
    <property type="term" value="F:endopeptidase activity"/>
    <property type="evidence" value="ECO:0007669"/>
    <property type="project" value="UniProtKB-ARBA"/>
</dbReference>
<dbReference type="GO" id="GO:0006508">
    <property type="term" value="P:proteolysis"/>
    <property type="evidence" value="ECO:0007669"/>
    <property type="project" value="UniProtKB-KW"/>
</dbReference>
<feature type="transmembrane region" description="Helical" evidence="1">
    <location>
        <begin position="94"/>
        <end position="118"/>
    </location>
</feature>
<keyword evidence="3" id="KW-0378">Hydrolase</keyword>
<keyword evidence="1" id="KW-0472">Membrane</keyword>
<proteinExistence type="predicted"/>
<feature type="transmembrane region" description="Helical" evidence="1">
    <location>
        <begin position="153"/>
        <end position="175"/>
    </location>
</feature>
<evidence type="ECO:0000313" key="4">
    <source>
        <dbReference type="Proteomes" id="UP000251937"/>
    </source>
</evidence>
<keyword evidence="1" id="KW-1133">Transmembrane helix</keyword>
<evidence type="ECO:0000256" key="1">
    <source>
        <dbReference type="SAM" id="Phobius"/>
    </source>
</evidence>
<gene>
    <name evidence="3" type="ORF">NCTC11212_00100</name>
</gene>
<dbReference type="EMBL" id="UAVR01000002">
    <property type="protein sequence ID" value="SQA86667.1"/>
    <property type="molecule type" value="Genomic_DNA"/>
</dbReference>
<dbReference type="InterPro" id="IPR003675">
    <property type="entry name" value="Rce1/LyrA-like_dom"/>
</dbReference>
<reference evidence="3 4" key="1">
    <citation type="submission" date="2018-06" db="EMBL/GenBank/DDBJ databases">
        <authorList>
            <consortium name="Pathogen Informatics"/>
            <person name="Doyle S."/>
        </authorList>
    </citation>
    <scope>NUCLEOTIDE SEQUENCE [LARGE SCALE GENOMIC DNA]</scope>
    <source>
        <strain evidence="3 4">NCTC11212</strain>
    </source>
</reference>
<feature type="domain" description="CAAX prenyl protease 2/Lysostaphin resistance protein A-like" evidence="2">
    <location>
        <begin position="64"/>
        <end position="193"/>
    </location>
</feature>
<feature type="transmembrane region" description="Helical" evidence="1">
    <location>
        <begin position="63"/>
        <end position="82"/>
    </location>
</feature>
<organism evidence="3 4">
    <name type="scientific">Chryseobacterium balustinum</name>
    <dbReference type="NCBI Taxonomy" id="246"/>
    <lineage>
        <taxon>Bacteria</taxon>
        <taxon>Pseudomonadati</taxon>
        <taxon>Bacteroidota</taxon>
        <taxon>Flavobacteriia</taxon>
        <taxon>Flavobacteriales</taxon>
        <taxon>Weeksellaceae</taxon>
        <taxon>Chryseobacterium group</taxon>
        <taxon>Chryseobacterium</taxon>
    </lineage>
</organism>
<feature type="transmembrane region" description="Helical" evidence="1">
    <location>
        <begin position="24"/>
        <end position="43"/>
    </location>
</feature>
<dbReference type="AlphaFoldDB" id="A0AAX2IFJ4"/>
<keyword evidence="3" id="KW-0645">Protease</keyword>
<evidence type="ECO:0000313" key="3">
    <source>
        <dbReference type="EMBL" id="SQA86667.1"/>
    </source>
</evidence>
<dbReference type="GO" id="GO:0080120">
    <property type="term" value="P:CAAX-box protein maturation"/>
    <property type="evidence" value="ECO:0007669"/>
    <property type="project" value="UniProtKB-ARBA"/>
</dbReference>
<sequence>MCVFCFLSPMRTVDITKGAYQEKFLLKTGLFMFLFFSALSIVLDYFGFEDSSSRAVRFNDINIVKLLIAGVLIAPILEEITFRGMFTSKKYLKFISYGGMALFIIFQENYFLIPFLFVQIFLFEYKNRKHFLKISYFVNAFLFSMMHYQFSDLLSISSFPGILGTLGLALVFIWLVINFGIWASILLHFITNFSLIIIAIIGYENLDQKTWKVENNNFEMTIQRVSLFEQKEIVIFQDGSIDATNTSIAAINQSLCPDSELKDIYFGKFNIHIKRKANTQQKLDCTIFKQLLDKSNINEE</sequence>
<accession>A0AAX2IFJ4</accession>
<comment type="caution">
    <text evidence="3">The sequence shown here is derived from an EMBL/GenBank/DDBJ whole genome shotgun (WGS) entry which is preliminary data.</text>
</comment>
<dbReference type="Pfam" id="PF02517">
    <property type="entry name" value="Rce1-like"/>
    <property type="match status" value="1"/>
</dbReference>
<dbReference type="Proteomes" id="UP000251937">
    <property type="component" value="Unassembled WGS sequence"/>
</dbReference>
<protein>
    <submittedName>
        <fullName evidence="3">CAAX amino terminal protease self- immunity</fullName>
    </submittedName>
</protein>
<keyword evidence="1" id="KW-0812">Transmembrane</keyword>
<feature type="transmembrane region" description="Helical" evidence="1">
    <location>
        <begin position="181"/>
        <end position="203"/>
    </location>
</feature>